<dbReference type="EMBL" id="MLAK01001026">
    <property type="protein sequence ID" value="OHS99071.1"/>
    <property type="molecule type" value="Genomic_DNA"/>
</dbReference>
<dbReference type="GO" id="GO:0019888">
    <property type="term" value="F:protein phosphatase regulator activity"/>
    <property type="evidence" value="ECO:0007669"/>
    <property type="project" value="TreeGrafter"/>
</dbReference>
<dbReference type="RefSeq" id="XP_068352208.1">
    <property type="nucleotide sequence ID" value="XM_068494416.1"/>
</dbReference>
<dbReference type="Proteomes" id="UP000179807">
    <property type="component" value="Unassembled WGS sequence"/>
</dbReference>
<dbReference type="PANTHER" id="PTHR10648">
    <property type="entry name" value="SERINE/THREONINE-PROTEIN PHOSPHATASE PP2A 65 KDA REGULATORY SUBUNIT"/>
    <property type="match status" value="1"/>
</dbReference>
<accession>A0A1J4JKX8</accession>
<dbReference type="Gene3D" id="1.25.10.10">
    <property type="entry name" value="Leucine-rich Repeat Variant"/>
    <property type="match status" value="1"/>
</dbReference>
<keyword evidence="1" id="KW-0677">Repeat</keyword>
<evidence type="ECO:0000256" key="2">
    <source>
        <dbReference type="PROSITE-ProRule" id="PRU00103"/>
    </source>
</evidence>
<evidence type="ECO:0008006" key="5">
    <source>
        <dbReference type="Google" id="ProtNLM"/>
    </source>
</evidence>
<keyword evidence="4" id="KW-1185">Reference proteome</keyword>
<proteinExistence type="predicted"/>
<protein>
    <recommendedName>
        <fullName evidence="5">HEAT repeat family protein</fullName>
    </recommendedName>
</protein>
<evidence type="ECO:0000256" key="1">
    <source>
        <dbReference type="ARBA" id="ARBA00022737"/>
    </source>
</evidence>
<organism evidence="3 4">
    <name type="scientific">Tritrichomonas foetus</name>
    <dbReference type="NCBI Taxonomy" id="1144522"/>
    <lineage>
        <taxon>Eukaryota</taxon>
        <taxon>Metamonada</taxon>
        <taxon>Parabasalia</taxon>
        <taxon>Tritrichomonadida</taxon>
        <taxon>Tritrichomonadidae</taxon>
        <taxon>Tritrichomonas</taxon>
    </lineage>
</organism>
<comment type="caution">
    <text evidence="3">The sequence shown here is derived from an EMBL/GenBank/DDBJ whole genome shotgun (WGS) entry which is preliminary data.</text>
</comment>
<dbReference type="InterPro" id="IPR016024">
    <property type="entry name" value="ARM-type_fold"/>
</dbReference>
<feature type="repeat" description="HEAT" evidence="2">
    <location>
        <begin position="524"/>
        <end position="545"/>
    </location>
</feature>
<dbReference type="PROSITE" id="PS50077">
    <property type="entry name" value="HEAT_REPEAT"/>
    <property type="match status" value="1"/>
</dbReference>
<dbReference type="PANTHER" id="PTHR10648:SF4">
    <property type="entry name" value="PROTEIN PHOSPHATASE 2 (FORMERLY 2A), REGULATORY SUBUNIT A, BETA ISOFORM-RELATED"/>
    <property type="match status" value="1"/>
</dbReference>
<dbReference type="GO" id="GO:0005829">
    <property type="term" value="C:cytosol"/>
    <property type="evidence" value="ECO:0007669"/>
    <property type="project" value="TreeGrafter"/>
</dbReference>
<dbReference type="InterPro" id="IPR021133">
    <property type="entry name" value="HEAT_type_2"/>
</dbReference>
<dbReference type="OrthoDB" id="340346at2759"/>
<evidence type="ECO:0000313" key="4">
    <source>
        <dbReference type="Proteomes" id="UP000179807"/>
    </source>
</evidence>
<dbReference type="GeneID" id="94829120"/>
<gene>
    <name evidence="3" type="ORF">TRFO_08645</name>
</gene>
<dbReference type="InterPro" id="IPR051023">
    <property type="entry name" value="PP2A_Regulatory_Subunit_A"/>
</dbReference>
<dbReference type="SUPFAM" id="SSF48371">
    <property type="entry name" value="ARM repeat"/>
    <property type="match status" value="1"/>
</dbReference>
<name>A0A1J4JKX8_9EUKA</name>
<dbReference type="GO" id="GO:0000159">
    <property type="term" value="C:protein phosphatase type 2A complex"/>
    <property type="evidence" value="ECO:0007669"/>
    <property type="project" value="TreeGrafter"/>
</dbReference>
<dbReference type="InterPro" id="IPR011989">
    <property type="entry name" value="ARM-like"/>
</dbReference>
<dbReference type="GO" id="GO:0005634">
    <property type="term" value="C:nucleus"/>
    <property type="evidence" value="ECO:0007669"/>
    <property type="project" value="TreeGrafter"/>
</dbReference>
<dbReference type="VEuPathDB" id="TrichDB:TRFO_08645"/>
<dbReference type="AlphaFoldDB" id="A0A1J4JKX8"/>
<reference evidence="3" key="1">
    <citation type="submission" date="2016-10" db="EMBL/GenBank/DDBJ databases">
        <authorList>
            <person name="Benchimol M."/>
            <person name="Almeida L.G."/>
            <person name="Vasconcelos A.T."/>
            <person name="Perreira-Neves A."/>
            <person name="Rosa I.A."/>
            <person name="Tasca T."/>
            <person name="Bogo M.R."/>
            <person name="de Souza W."/>
        </authorList>
    </citation>
    <scope>NUCLEOTIDE SEQUENCE [LARGE SCALE GENOMIC DNA]</scope>
    <source>
        <strain evidence="3">K</strain>
    </source>
</reference>
<sequence>MKKDYFKPTLNRMSLSASEIYQKILDLRTQDEISRVAAIQFIPTIASALGTTRTCDELLPYIVETAIFTEDQWIKVLDAIGKINYAELSEKQINNVFYTICSICEMESRAIREAFIKCFVSIVQKVKPEVVDNVLKQMIITMLEQKESPSIRAAAIAVYANTITKFSPQVKQSLFMKIEAMKEDPAVNVRQSYASSAALMAAHVKGALATNLLTSMSLLASDDSYSVCCEVPKFLISYMKAFNNAQKVFEIGEKLMASKNWRVRCMYVASLSDIFKGQTVEFGPIFNIIENASKDPDDEVQTAAAEELVFLSELQDIDKDKVRELLERLLKSNCSHVKTSTALALPDFVKVLPGDFVCSSLIQLTKDSSQEVKITAIQSLKSPKVPVDVKSKGLEEASNTNEWREKESIVKLLPELTLDTNNDFLEIVIKMLKDDANKVRRSIIDKLPFLVARKGSNLREEIVPALQEMADGDDYQLRQTAVSAIIKIEKFDKVGMDILEKASTDPVANVRLVVATSLPRSPQFKPLLNRLASDQDEDVRLEASQ</sequence>
<evidence type="ECO:0000313" key="3">
    <source>
        <dbReference type="EMBL" id="OHS99071.1"/>
    </source>
</evidence>